<dbReference type="EMBL" id="AYZJ01000085">
    <property type="protein sequence ID" value="KRN18647.1"/>
    <property type="molecule type" value="Genomic_DNA"/>
</dbReference>
<accession>A0A0R2EZU0</accession>
<gene>
    <name evidence="2" type="ORF">FC75_GL000587</name>
</gene>
<proteinExistence type="predicted"/>
<dbReference type="RefSeq" id="WP_056989945.1">
    <property type="nucleotide sequence ID" value="NZ_AYZJ01000085.1"/>
</dbReference>
<dbReference type="Proteomes" id="UP000050865">
    <property type="component" value="Unassembled WGS sequence"/>
</dbReference>
<evidence type="ECO:0000256" key="1">
    <source>
        <dbReference type="SAM" id="Phobius"/>
    </source>
</evidence>
<evidence type="ECO:0000313" key="2">
    <source>
        <dbReference type="EMBL" id="KRN18647.1"/>
    </source>
</evidence>
<feature type="transmembrane region" description="Helical" evidence="1">
    <location>
        <begin position="6"/>
        <end position="22"/>
    </location>
</feature>
<name>A0A0R2EZU0_9LACO</name>
<reference evidence="2 3" key="1">
    <citation type="journal article" date="2015" name="Genome Announc.">
        <title>Expanding the biotechnology potential of lactobacilli through comparative genomics of 213 strains and associated genera.</title>
        <authorList>
            <person name="Sun Z."/>
            <person name="Harris H.M."/>
            <person name="McCann A."/>
            <person name="Guo C."/>
            <person name="Argimon S."/>
            <person name="Zhang W."/>
            <person name="Yang X."/>
            <person name="Jeffery I.B."/>
            <person name="Cooney J.C."/>
            <person name="Kagawa T.F."/>
            <person name="Liu W."/>
            <person name="Song Y."/>
            <person name="Salvetti E."/>
            <person name="Wrobel A."/>
            <person name="Rasinkangas P."/>
            <person name="Parkhill J."/>
            <person name="Rea M.C."/>
            <person name="O'Sullivan O."/>
            <person name="Ritari J."/>
            <person name="Douillard F.P."/>
            <person name="Paul Ross R."/>
            <person name="Yang R."/>
            <person name="Briner A.E."/>
            <person name="Felis G.E."/>
            <person name="de Vos W.M."/>
            <person name="Barrangou R."/>
            <person name="Klaenhammer T.R."/>
            <person name="Caufield P.W."/>
            <person name="Cui Y."/>
            <person name="Zhang H."/>
            <person name="O'Toole P.W."/>
        </authorList>
    </citation>
    <scope>NUCLEOTIDE SEQUENCE [LARGE SCALE GENOMIC DNA]</scope>
    <source>
        <strain evidence="2 3">DSM 22697</strain>
    </source>
</reference>
<feature type="transmembrane region" description="Helical" evidence="1">
    <location>
        <begin position="55"/>
        <end position="76"/>
    </location>
</feature>
<dbReference type="AlphaFoldDB" id="A0A0R2EZU0"/>
<feature type="transmembrane region" description="Helical" evidence="1">
    <location>
        <begin position="31"/>
        <end position="49"/>
    </location>
</feature>
<evidence type="ECO:0000313" key="3">
    <source>
        <dbReference type="Proteomes" id="UP000050865"/>
    </source>
</evidence>
<keyword evidence="1" id="KW-0812">Transmembrane</keyword>
<comment type="caution">
    <text evidence="2">The sequence shown here is derived from an EMBL/GenBank/DDBJ whole genome shotgun (WGS) entry which is preliminary data.</text>
</comment>
<dbReference type="PATRIC" id="fig|1423730.4.peg.611"/>
<keyword evidence="3" id="KW-1185">Reference proteome</keyword>
<protein>
    <submittedName>
        <fullName evidence="2">Uncharacterized protein</fullName>
    </submittedName>
</protein>
<keyword evidence="1" id="KW-0472">Membrane</keyword>
<dbReference type="STRING" id="1423730.FC75_GL000587"/>
<sequence>MNAFLIILDAALICLGGYYLFWQSKIDVRGAYSTFQLVMAVFFGFWFVSTGVGNMYYVVFMAAFLTLTVMTGSTGLTPTRLINVGLFSRVIPYTRLVGVTLTPLQLPNGQSMVVAVFGLSARRFVRLTFRSDLQSLISILRPRVPQNIEIRIQQVQ</sequence>
<organism evidence="2 3">
    <name type="scientific">Lacticaseibacillus camelliae DSM 22697 = JCM 13995</name>
    <dbReference type="NCBI Taxonomy" id="1423730"/>
    <lineage>
        <taxon>Bacteria</taxon>
        <taxon>Bacillati</taxon>
        <taxon>Bacillota</taxon>
        <taxon>Bacilli</taxon>
        <taxon>Lactobacillales</taxon>
        <taxon>Lactobacillaceae</taxon>
        <taxon>Lacticaseibacillus</taxon>
    </lineage>
</organism>
<keyword evidence="1" id="KW-1133">Transmembrane helix</keyword>